<dbReference type="InterPro" id="IPR003834">
    <property type="entry name" value="Cyt_c_assmbl_TM_dom"/>
</dbReference>
<protein>
    <submittedName>
        <fullName evidence="9">C-type cytochrome biogenesis protein</fullName>
    </submittedName>
</protein>
<evidence type="ECO:0000259" key="8">
    <source>
        <dbReference type="Pfam" id="PF11412"/>
    </source>
</evidence>
<keyword evidence="5 6" id="KW-0472">Membrane</keyword>
<keyword evidence="2 6" id="KW-0812">Transmembrane</keyword>
<feature type="transmembrane region" description="Helical" evidence="6">
    <location>
        <begin position="208"/>
        <end position="233"/>
    </location>
</feature>
<feature type="transmembrane region" description="Helical" evidence="6">
    <location>
        <begin position="245"/>
        <end position="268"/>
    </location>
</feature>
<evidence type="ECO:0000313" key="10">
    <source>
        <dbReference type="Proteomes" id="UP000005953"/>
    </source>
</evidence>
<dbReference type="HOGENOM" id="CLU_014657_0_1_6"/>
<keyword evidence="10" id="KW-1185">Reference proteome</keyword>
<feature type="transmembrane region" description="Helical" evidence="6">
    <location>
        <begin position="319"/>
        <end position="343"/>
    </location>
</feature>
<evidence type="ECO:0000256" key="4">
    <source>
        <dbReference type="ARBA" id="ARBA00022989"/>
    </source>
</evidence>
<dbReference type="Pfam" id="PF11412">
    <property type="entry name" value="DsbD_N"/>
    <property type="match status" value="1"/>
</dbReference>
<dbReference type="GO" id="GO:0017004">
    <property type="term" value="P:cytochrome complex assembly"/>
    <property type="evidence" value="ECO:0007669"/>
    <property type="project" value="UniProtKB-KW"/>
</dbReference>
<dbReference type="Proteomes" id="UP000005953">
    <property type="component" value="Unassembled WGS sequence"/>
</dbReference>
<evidence type="ECO:0000256" key="3">
    <source>
        <dbReference type="ARBA" id="ARBA00022748"/>
    </source>
</evidence>
<dbReference type="SUPFAM" id="SSF52833">
    <property type="entry name" value="Thioredoxin-like"/>
    <property type="match status" value="1"/>
</dbReference>
<evidence type="ECO:0000256" key="2">
    <source>
        <dbReference type="ARBA" id="ARBA00022692"/>
    </source>
</evidence>
<gene>
    <name evidence="9" type="ORF">MED297_16903</name>
</gene>
<dbReference type="PANTHER" id="PTHR32234:SF3">
    <property type="entry name" value="SUPPRESSION OF COPPER SENSITIVITY PROTEIN"/>
    <property type="match status" value="1"/>
</dbReference>
<feature type="transmembrane region" description="Helical" evidence="6">
    <location>
        <begin position="163"/>
        <end position="187"/>
    </location>
</feature>
<keyword evidence="4 6" id="KW-1133">Transmembrane helix</keyword>
<feature type="transmembrane region" description="Helical" evidence="6">
    <location>
        <begin position="386"/>
        <end position="406"/>
    </location>
</feature>
<dbReference type="InterPro" id="IPR035671">
    <property type="entry name" value="DsbD_gamma"/>
</dbReference>
<dbReference type="SUPFAM" id="SSF74863">
    <property type="entry name" value="Thiol:disulfide interchange protein DsbD, N-terminal domain (DsbD-alpha)"/>
    <property type="match status" value="1"/>
</dbReference>
<name>A4BFE6_9GAMM</name>
<feature type="transmembrane region" description="Helical" evidence="6">
    <location>
        <begin position="363"/>
        <end position="380"/>
    </location>
</feature>
<dbReference type="InterPro" id="IPR028250">
    <property type="entry name" value="DsbDN"/>
</dbReference>
<dbReference type="Gene3D" id="2.60.40.1250">
    <property type="entry name" value="Thiol:disulfide interchange protein DsbD, N-terminal domain"/>
    <property type="match status" value="1"/>
</dbReference>
<evidence type="ECO:0000313" key="9">
    <source>
        <dbReference type="EMBL" id="EAR09041.1"/>
    </source>
</evidence>
<dbReference type="CDD" id="cd02953">
    <property type="entry name" value="DsbDgamma"/>
    <property type="match status" value="1"/>
</dbReference>
<comment type="caution">
    <text evidence="9">The sequence shown here is derived from an EMBL/GenBank/DDBJ whole genome shotgun (WGS) entry which is preliminary data.</text>
</comment>
<dbReference type="GO" id="GO:0015035">
    <property type="term" value="F:protein-disulfide reductase activity"/>
    <property type="evidence" value="ECO:0007669"/>
    <property type="project" value="TreeGrafter"/>
</dbReference>
<feature type="transmembrane region" description="Helical" evidence="6">
    <location>
        <begin position="289"/>
        <end position="313"/>
    </location>
</feature>
<feature type="domain" description="Cytochrome C biogenesis protein transmembrane" evidence="7">
    <location>
        <begin position="168"/>
        <end position="376"/>
    </location>
</feature>
<evidence type="ECO:0000259" key="7">
    <source>
        <dbReference type="Pfam" id="PF02683"/>
    </source>
</evidence>
<dbReference type="EMBL" id="AAOE01000013">
    <property type="protein sequence ID" value="EAR09041.1"/>
    <property type="molecule type" value="Genomic_DNA"/>
</dbReference>
<accession>A4BFE6</accession>
<dbReference type="Pfam" id="PF13899">
    <property type="entry name" value="Thioredoxin_7"/>
    <property type="match status" value="1"/>
</dbReference>
<dbReference type="PANTHER" id="PTHR32234">
    <property type="entry name" value="THIOL:DISULFIDE INTERCHANGE PROTEIN DSBD"/>
    <property type="match status" value="1"/>
</dbReference>
<evidence type="ECO:0000256" key="6">
    <source>
        <dbReference type="SAM" id="Phobius"/>
    </source>
</evidence>
<dbReference type="InterPro" id="IPR036249">
    <property type="entry name" value="Thioredoxin-like_sf"/>
</dbReference>
<keyword evidence="3" id="KW-0201">Cytochrome c-type biogenesis</keyword>
<dbReference type="InterPro" id="IPR036929">
    <property type="entry name" value="DsbDN_sf"/>
</dbReference>
<evidence type="ECO:0000256" key="5">
    <source>
        <dbReference type="ARBA" id="ARBA00023136"/>
    </source>
</evidence>
<dbReference type="AlphaFoldDB" id="A4BFE6"/>
<reference evidence="9 10" key="1">
    <citation type="submission" date="2006-02" db="EMBL/GenBank/DDBJ databases">
        <authorList>
            <person name="Pinhassi J."/>
            <person name="Pedros-Alio C."/>
            <person name="Ferriera S."/>
            <person name="Johnson J."/>
            <person name="Kravitz S."/>
            <person name="Halpern A."/>
            <person name="Remington K."/>
            <person name="Beeson K."/>
            <person name="Tran B."/>
            <person name="Rogers Y.-H."/>
            <person name="Friedman R."/>
            <person name="Venter J.C."/>
        </authorList>
    </citation>
    <scope>NUCLEOTIDE SEQUENCE [LARGE SCALE GENOMIC DNA]</scope>
    <source>
        <strain evidence="9 10">MED297</strain>
    </source>
</reference>
<dbReference type="STRING" id="314283.MED297_16903"/>
<sequence>MLASSLLFADEFLDVDDAFSVNVQRVGDSLTVEFDIAPDYYLYRDRYSIRAQGAADVTSTQFGDNVLIKYDPNFDEDMAVFYDVMSVRHAVSGAQEELVQLTYQGCADAGLCYPPQKRLFDLNGNPVAIEPTTLSLDLSSELSGAETLDLNEASNESGVGLTLISATLFALIGGLILNLMPCVFPVLSLKVMQMTQFGDSPAHTRLHGLAYTVGVVVSFLVVASVLLLIRYFGDWVGWGFQLQSPYFVAALVLLFFVMSLTMFGFVEFGQSMMGIGQGLTEKSGMAGSFFTGVLATVVATPCTAPFMGSAIGFALLQPAYVSLLIFAAMGLGLSLPVLLISLIPKLAGWMPKPGAWMTTFRQLMAFPLFATALWLLWVLIELQGTNALLQVGLGLILLTMALWPALSSSSAGSTGGRWFKRTVRVALVVTAGFMVFDQRQSESLWQEYSPELVQASLSEGRSVFVDVTAAWCITCKANERVALSGERFESLVEREDVVLIKADWTNPSPSVDQLIAGFNRDGVPLYAFYEKGSPVPEILPQILTANLIEEVFTGS</sequence>
<organism evidence="9 10">
    <name type="scientific">Reinekea blandensis MED297</name>
    <dbReference type="NCBI Taxonomy" id="314283"/>
    <lineage>
        <taxon>Bacteria</taxon>
        <taxon>Pseudomonadati</taxon>
        <taxon>Pseudomonadota</taxon>
        <taxon>Gammaproteobacteria</taxon>
        <taxon>Oceanospirillales</taxon>
        <taxon>Saccharospirillaceae</taxon>
        <taxon>Reinekea</taxon>
    </lineage>
</organism>
<evidence type="ECO:0000256" key="1">
    <source>
        <dbReference type="ARBA" id="ARBA00004141"/>
    </source>
</evidence>
<dbReference type="Pfam" id="PF02683">
    <property type="entry name" value="DsbD_TM"/>
    <property type="match status" value="1"/>
</dbReference>
<dbReference type="Gene3D" id="3.40.30.10">
    <property type="entry name" value="Glutaredoxin"/>
    <property type="match status" value="1"/>
</dbReference>
<dbReference type="GO" id="GO:0016020">
    <property type="term" value="C:membrane"/>
    <property type="evidence" value="ECO:0007669"/>
    <property type="project" value="UniProtKB-SubCell"/>
</dbReference>
<feature type="domain" description="Thiol:disulfide interchange protein DsbD N-terminal" evidence="8">
    <location>
        <begin position="10"/>
        <end position="122"/>
    </location>
</feature>
<comment type="subcellular location">
    <subcellularLocation>
        <location evidence="1">Membrane</location>
        <topology evidence="1">Multi-pass membrane protein</topology>
    </subcellularLocation>
</comment>
<dbReference type="GO" id="GO:0045454">
    <property type="term" value="P:cell redox homeostasis"/>
    <property type="evidence" value="ECO:0007669"/>
    <property type="project" value="TreeGrafter"/>
</dbReference>
<proteinExistence type="predicted"/>